<evidence type="ECO:0000313" key="1">
    <source>
        <dbReference type="EMBL" id="KAJ8316391.1"/>
    </source>
</evidence>
<dbReference type="Proteomes" id="UP001217089">
    <property type="component" value="Unassembled WGS sequence"/>
</dbReference>
<sequence length="126" mass="14334">MTQDRLMPETVESKQENEKHSFGFVGKAVYSTVGQSRVDIDWITTATLNDTVDIRNKDQNINIFILQKTIKVFLFRNNTNNVVYKALQSFIPQNAKILTTRKSGVKSIYGILCKCNSPTSQSKWEG</sequence>
<organism evidence="1 2">
    <name type="scientific">Tegillarca granosa</name>
    <name type="common">Malaysian cockle</name>
    <name type="synonym">Anadara granosa</name>
    <dbReference type="NCBI Taxonomy" id="220873"/>
    <lineage>
        <taxon>Eukaryota</taxon>
        <taxon>Metazoa</taxon>
        <taxon>Spiralia</taxon>
        <taxon>Lophotrochozoa</taxon>
        <taxon>Mollusca</taxon>
        <taxon>Bivalvia</taxon>
        <taxon>Autobranchia</taxon>
        <taxon>Pteriomorphia</taxon>
        <taxon>Arcoida</taxon>
        <taxon>Arcoidea</taxon>
        <taxon>Arcidae</taxon>
        <taxon>Tegillarca</taxon>
    </lineage>
</organism>
<proteinExistence type="predicted"/>
<comment type="caution">
    <text evidence="1">The sequence shown here is derived from an EMBL/GenBank/DDBJ whole genome shotgun (WGS) entry which is preliminary data.</text>
</comment>
<name>A0ABQ9FJP5_TEGGR</name>
<gene>
    <name evidence="1" type="ORF">KUTeg_006405</name>
</gene>
<dbReference type="EMBL" id="JARBDR010000328">
    <property type="protein sequence ID" value="KAJ8316391.1"/>
    <property type="molecule type" value="Genomic_DNA"/>
</dbReference>
<reference evidence="1 2" key="1">
    <citation type="submission" date="2022-12" db="EMBL/GenBank/DDBJ databases">
        <title>Chromosome-level genome of Tegillarca granosa.</title>
        <authorList>
            <person name="Kim J."/>
        </authorList>
    </citation>
    <scope>NUCLEOTIDE SEQUENCE [LARGE SCALE GENOMIC DNA]</scope>
    <source>
        <strain evidence="1">Teg-2019</strain>
        <tissue evidence="1">Adductor muscle</tissue>
    </source>
</reference>
<evidence type="ECO:0000313" key="2">
    <source>
        <dbReference type="Proteomes" id="UP001217089"/>
    </source>
</evidence>
<accession>A0ABQ9FJP5</accession>
<keyword evidence="2" id="KW-1185">Reference proteome</keyword>
<protein>
    <submittedName>
        <fullName evidence="1">Uncharacterized protein</fullName>
    </submittedName>
</protein>